<keyword evidence="2" id="KW-1185">Reference proteome</keyword>
<evidence type="ECO:0000313" key="1">
    <source>
        <dbReference type="EMBL" id="TWU51471.1"/>
    </source>
</evidence>
<protein>
    <submittedName>
        <fullName evidence="1">Uncharacterized protein</fullName>
    </submittedName>
</protein>
<proteinExistence type="predicted"/>
<reference evidence="1 2" key="1">
    <citation type="submission" date="2019-02" db="EMBL/GenBank/DDBJ databases">
        <title>Deep-cultivation of Planctomycetes and their phenomic and genomic characterization uncovers novel biology.</title>
        <authorList>
            <person name="Wiegand S."/>
            <person name="Jogler M."/>
            <person name="Boedeker C."/>
            <person name="Pinto D."/>
            <person name="Vollmers J."/>
            <person name="Rivas-Marin E."/>
            <person name="Kohn T."/>
            <person name="Peeters S.H."/>
            <person name="Heuer A."/>
            <person name="Rast P."/>
            <person name="Oberbeckmann S."/>
            <person name="Bunk B."/>
            <person name="Jeske O."/>
            <person name="Meyerdierks A."/>
            <person name="Storesund J.E."/>
            <person name="Kallscheuer N."/>
            <person name="Luecker S."/>
            <person name="Lage O.M."/>
            <person name="Pohl T."/>
            <person name="Merkel B.J."/>
            <person name="Hornburger P."/>
            <person name="Mueller R.-W."/>
            <person name="Bruemmer F."/>
            <person name="Labrenz M."/>
            <person name="Spormann A.M."/>
            <person name="Op Den Camp H."/>
            <person name="Overmann J."/>
            <person name="Amann R."/>
            <person name="Jetten M.S.M."/>
            <person name="Mascher T."/>
            <person name="Medema M.H."/>
            <person name="Devos D.P."/>
            <person name="Kaster A.-K."/>
            <person name="Ovreas L."/>
            <person name="Rohde M."/>
            <person name="Galperin M.Y."/>
            <person name="Jogler C."/>
        </authorList>
    </citation>
    <scope>NUCLEOTIDE SEQUENCE [LARGE SCALE GENOMIC DNA]</scope>
    <source>
        <strain evidence="1 2">Poly59</strain>
    </source>
</reference>
<organism evidence="1 2">
    <name type="scientific">Rubripirellula reticaptiva</name>
    <dbReference type="NCBI Taxonomy" id="2528013"/>
    <lineage>
        <taxon>Bacteria</taxon>
        <taxon>Pseudomonadati</taxon>
        <taxon>Planctomycetota</taxon>
        <taxon>Planctomycetia</taxon>
        <taxon>Pirellulales</taxon>
        <taxon>Pirellulaceae</taxon>
        <taxon>Rubripirellula</taxon>
    </lineage>
</organism>
<gene>
    <name evidence="1" type="ORF">Poly59_30630</name>
</gene>
<name>A0A5C6EW68_9BACT</name>
<dbReference type="AlphaFoldDB" id="A0A5C6EW68"/>
<dbReference type="RefSeq" id="WP_222436107.1">
    <property type="nucleotide sequence ID" value="NZ_SJPX01000003.1"/>
</dbReference>
<dbReference type="EMBL" id="SJPX01000003">
    <property type="protein sequence ID" value="TWU51471.1"/>
    <property type="molecule type" value="Genomic_DNA"/>
</dbReference>
<comment type="caution">
    <text evidence="1">The sequence shown here is derived from an EMBL/GenBank/DDBJ whole genome shotgun (WGS) entry which is preliminary data.</text>
</comment>
<sequence length="126" mass="14647">MQATRQDFERAGNAYNERFAKFEEFCEAALEIPAIPTMTIERPRPDVLSIRYLNATYEMWFGFIEPEPHRYYGQITSCMVDPFDDSKRTAKRQLPFDRLGNIGPDLPHANMCLPDDTEKVILELLV</sequence>
<evidence type="ECO:0000313" key="2">
    <source>
        <dbReference type="Proteomes" id="UP000317977"/>
    </source>
</evidence>
<accession>A0A5C6EW68</accession>
<dbReference type="Proteomes" id="UP000317977">
    <property type="component" value="Unassembled WGS sequence"/>
</dbReference>